<comment type="caution">
    <text evidence="1">The sequence shown here is derived from an EMBL/GenBank/DDBJ whole genome shotgun (WGS) entry which is preliminary data.</text>
</comment>
<dbReference type="AlphaFoldDB" id="A0A0J8DAP4"/>
<evidence type="ECO:0000313" key="2">
    <source>
        <dbReference type="Proteomes" id="UP000036756"/>
    </source>
</evidence>
<proteinExistence type="predicted"/>
<keyword evidence="2" id="KW-1185">Reference proteome</keyword>
<dbReference type="PATRIC" id="fig|1121307.3.peg.990"/>
<dbReference type="NCBIfam" id="TIGR02874">
    <property type="entry name" value="spore_ytfJ"/>
    <property type="match status" value="1"/>
</dbReference>
<reference evidence="1 2" key="1">
    <citation type="submission" date="2015-06" db="EMBL/GenBank/DDBJ databases">
        <title>Draft genome sequence of the purine-degrading Clostridium cylindrosporum HC-1 (DSM 605).</title>
        <authorList>
            <person name="Poehlein A."/>
            <person name="Schiel-Bengelsdorf B."/>
            <person name="Bengelsdorf F."/>
            <person name="Daniel R."/>
            <person name="Duerre P."/>
        </authorList>
    </citation>
    <scope>NUCLEOTIDE SEQUENCE [LARGE SCALE GENOMIC DNA]</scope>
    <source>
        <strain evidence="1 2">DSM 605</strain>
    </source>
</reference>
<dbReference type="EMBL" id="LFVU01000027">
    <property type="protein sequence ID" value="KMT21373.1"/>
    <property type="molecule type" value="Genomic_DNA"/>
</dbReference>
<dbReference type="PIRSF" id="PIRSF021377">
    <property type="entry name" value="YtfJ"/>
    <property type="match status" value="1"/>
</dbReference>
<dbReference type="Pfam" id="PF09579">
    <property type="entry name" value="Spore_YtfJ"/>
    <property type="match status" value="1"/>
</dbReference>
<evidence type="ECO:0000313" key="1">
    <source>
        <dbReference type="EMBL" id="KMT21373.1"/>
    </source>
</evidence>
<gene>
    <name evidence="1" type="primary">ytfJ</name>
    <name evidence="1" type="ORF">CLCY_2c01330</name>
</gene>
<dbReference type="RefSeq" id="WP_048570815.1">
    <property type="nucleotide sequence ID" value="NZ_LFVU01000027.1"/>
</dbReference>
<protein>
    <submittedName>
        <fullName evidence="1">Sporulation protein YtfJ</fullName>
    </submittedName>
</protein>
<name>A0A0J8DAP4_CLOCY</name>
<dbReference type="PANTHER" id="PTHR39162:SF1">
    <property type="entry name" value="SPORULATION PROTEIN YTFJ"/>
    <property type="match status" value="1"/>
</dbReference>
<dbReference type="InterPro" id="IPR014229">
    <property type="entry name" value="Spore_YtfJ"/>
</dbReference>
<dbReference type="Proteomes" id="UP000036756">
    <property type="component" value="Unassembled WGS sequence"/>
</dbReference>
<dbReference type="OrthoDB" id="9796262at2"/>
<dbReference type="PANTHER" id="PTHR39162">
    <property type="entry name" value="GLL3345 PROTEIN"/>
    <property type="match status" value="1"/>
</dbReference>
<dbReference type="STRING" id="1121307.CLCY_2c01330"/>
<accession>A0A0J8DAP4</accession>
<sequence length="144" mass="15389">MSENTLQGLMKTTMDNLKEMIDVNTIVGDPVETVDGTIIIPVSRVTVGFGSGGTEMCEGSNSSKESGSCGSYPFGGGSGAGMAVTPVSFLVVTREQVRLLPVGQMNTLERLIDNIPDVLEKIVDSFKKDKHFKDSKPDFTVNPT</sequence>
<organism evidence="1 2">
    <name type="scientific">Clostridium cylindrosporum DSM 605</name>
    <dbReference type="NCBI Taxonomy" id="1121307"/>
    <lineage>
        <taxon>Bacteria</taxon>
        <taxon>Bacillati</taxon>
        <taxon>Bacillota</taxon>
        <taxon>Clostridia</taxon>
        <taxon>Eubacteriales</taxon>
        <taxon>Clostridiaceae</taxon>
        <taxon>Clostridium</taxon>
    </lineage>
</organism>